<dbReference type="GO" id="GO:0008289">
    <property type="term" value="F:lipid binding"/>
    <property type="evidence" value="ECO:0007669"/>
    <property type="project" value="UniProtKB-KW"/>
</dbReference>
<dbReference type="EMBL" id="JARQZJ010000001">
    <property type="protein sequence ID" value="KAK9869280.1"/>
    <property type="molecule type" value="Genomic_DNA"/>
</dbReference>
<keyword evidence="10" id="KW-1185">Reference proteome</keyword>
<keyword evidence="5" id="KW-0325">Glycoprotein</keyword>
<evidence type="ECO:0000256" key="4">
    <source>
        <dbReference type="ARBA" id="ARBA00023121"/>
    </source>
</evidence>
<sequence>MIKFGIILVLFSSEIRSQIPYFGTCPQVSVQENFDLTKYMGKWYEAYKYFIIFELFGKCIEADYSVNDNGTVTVRNTEIIEFIERKTDIVGIARASGSVEKAKLIVKFSVFGFKVDAPYWVLETDYDSYAVILSCTDLLLINTRFVWILTRERAPPDTVIQKAYDVLDKLKISKTFLMRTNQSNCPAPK</sequence>
<evidence type="ECO:0000256" key="2">
    <source>
        <dbReference type="ARBA" id="ARBA00019890"/>
    </source>
</evidence>
<dbReference type="PANTHER" id="PTHR10612:SF34">
    <property type="entry name" value="APOLIPOPROTEIN D"/>
    <property type="match status" value="1"/>
</dbReference>
<evidence type="ECO:0000256" key="5">
    <source>
        <dbReference type="ARBA" id="ARBA00023180"/>
    </source>
</evidence>
<evidence type="ECO:0000313" key="9">
    <source>
        <dbReference type="EMBL" id="KAK9869280.1"/>
    </source>
</evidence>
<evidence type="ECO:0000256" key="6">
    <source>
        <dbReference type="ARBA" id="ARBA00023283"/>
    </source>
</evidence>
<accession>A0AAW1TL81</accession>
<dbReference type="GO" id="GO:0000302">
    <property type="term" value="P:response to reactive oxygen species"/>
    <property type="evidence" value="ECO:0007669"/>
    <property type="project" value="TreeGrafter"/>
</dbReference>
<feature type="domain" description="Lipocalin/cytosolic fatty-acid binding" evidence="8">
    <location>
        <begin position="34"/>
        <end position="162"/>
    </location>
</feature>
<evidence type="ECO:0000256" key="1">
    <source>
        <dbReference type="ARBA" id="ARBA00006889"/>
    </source>
</evidence>
<dbReference type="Pfam" id="PF08212">
    <property type="entry name" value="Lipocalin_2"/>
    <property type="match status" value="1"/>
</dbReference>
<name>A0AAW1TL81_9CUCU</name>
<dbReference type="GO" id="GO:0042246">
    <property type="term" value="P:tissue regeneration"/>
    <property type="evidence" value="ECO:0007669"/>
    <property type="project" value="InterPro"/>
</dbReference>
<dbReference type="FunFam" id="2.40.128.20:FF:000026">
    <property type="entry name" value="Apolipoprotein D-like Protein"/>
    <property type="match status" value="1"/>
</dbReference>
<dbReference type="PIRSF" id="PIRSF036893">
    <property type="entry name" value="Lipocalin_ApoD"/>
    <property type="match status" value="1"/>
</dbReference>
<organism evidence="9 10">
    <name type="scientific">Henosepilachna vigintioctopunctata</name>
    <dbReference type="NCBI Taxonomy" id="420089"/>
    <lineage>
        <taxon>Eukaryota</taxon>
        <taxon>Metazoa</taxon>
        <taxon>Ecdysozoa</taxon>
        <taxon>Arthropoda</taxon>
        <taxon>Hexapoda</taxon>
        <taxon>Insecta</taxon>
        <taxon>Pterygota</taxon>
        <taxon>Neoptera</taxon>
        <taxon>Endopterygota</taxon>
        <taxon>Coleoptera</taxon>
        <taxon>Polyphaga</taxon>
        <taxon>Cucujiformia</taxon>
        <taxon>Coccinelloidea</taxon>
        <taxon>Coccinellidae</taxon>
        <taxon>Epilachninae</taxon>
        <taxon>Epilachnini</taxon>
        <taxon>Henosepilachna</taxon>
    </lineage>
</organism>
<dbReference type="PROSITE" id="PS00213">
    <property type="entry name" value="LIPOCALIN"/>
    <property type="match status" value="1"/>
</dbReference>
<dbReference type="InterPro" id="IPR022271">
    <property type="entry name" value="Lipocalin_ApoD"/>
</dbReference>
<dbReference type="InterPro" id="IPR012674">
    <property type="entry name" value="Calycin"/>
</dbReference>
<dbReference type="PANTHER" id="PTHR10612">
    <property type="entry name" value="APOLIPOPROTEIN D"/>
    <property type="match status" value="1"/>
</dbReference>
<evidence type="ECO:0000259" key="8">
    <source>
        <dbReference type="Pfam" id="PF08212"/>
    </source>
</evidence>
<dbReference type="InterPro" id="IPR002969">
    <property type="entry name" value="ApolipopD"/>
</dbReference>
<dbReference type="GO" id="GO:0007420">
    <property type="term" value="P:brain development"/>
    <property type="evidence" value="ECO:0007669"/>
    <property type="project" value="InterPro"/>
</dbReference>
<dbReference type="GO" id="GO:0006869">
    <property type="term" value="P:lipid transport"/>
    <property type="evidence" value="ECO:0007669"/>
    <property type="project" value="InterPro"/>
</dbReference>
<reference evidence="9 10" key="1">
    <citation type="submission" date="2023-03" db="EMBL/GenBank/DDBJ databases">
        <title>Genome insight into feeding habits of ladybird beetles.</title>
        <authorList>
            <person name="Li H.-S."/>
            <person name="Huang Y.-H."/>
            <person name="Pang H."/>
        </authorList>
    </citation>
    <scope>NUCLEOTIDE SEQUENCE [LARGE SCALE GENOMIC DNA]</scope>
    <source>
        <strain evidence="9">SYSU_2023b</strain>
        <tissue evidence="9">Whole body</tissue>
    </source>
</reference>
<keyword evidence="6" id="KW-0873">Pyrrolidone carboxylic acid</keyword>
<dbReference type="Gene3D" id="2.40.128.20">
    <property type="match status" value="1"/>
</dbReference>
<evidence type="ECO:0000256" key="7">
    <source>
        <dbReference type="PIRNR" id="PIRNR036893"/>
    </source>
</evidence>
<protein>
    <recommendedName>
        <fullName evidence="2">Apolipoprotein D</fullName>
    </recommendedName>
</protein>
<dbReference type="CDD" id="cd19437">
    <property type="entry name" value="lipocalin_apoD-like"/>
    <property type="match status" value="1"/>
</dbReference>
<dbReference type="PRINTS" id="PR01219">
    <property type="entry name" value="APOLIPOPROTD"/>
</dbReference>
<feature type="chain" id="PRO_5043115563" description="Apolipoprotein D" evidence="7">
    <location>
        <begin position="18"/>
        <end position="189"/>
    </location>
</feature>
<comment type="similarity">
    <text evidence="1 7">Belongs to the calycin superfamily. Lipocalin family.</text>
</comment>
<dbReference type="InterPro" id="IPR022272">
    <property type="entry name" value="Lipocalin_CS"/>
</dbReference>
<dbReference type="InterPro" id="IPR000566">
    <property type="entry name" value="Lipocln_cytosolic_FA-bd_dom"/>
</dbReference>
<dbReference type="AlphaFoldDB" id="A0AAW1TL81"/>
<keyword evidence="3 7" id="KW-0732">Signal</keyword>
<gene>
    <name evidence="9" type="ORF">WA026_003032</name>
</gene>
<dbReference type="Proteomes" id="UP001431783">
    <property type="component" value="Unassembled WGS sequence"/>
</dbReference>
<dbReference type="GO" id="GO:0006629">
    <property type="term" value="P:lipid metabolic process"/>
    <property type="evidence" value="ECO:0007669"/>
    <property type="project" value="TreeGrafter"/>
</dbReference>
<keyword evidence="4" id="KW-0446">Lipid-binding</keyword>
<feature type="signal peptide" evidence="7">
    <location>
        <begin position="1"/>
        <end position="17"/>
    </location>
</feature>
<evidence type="ECO:0000256" key="3">
    <source>
        <dbReference type="ARBA" id="ARBA00022729"/>
    </source>
</evidence>
<dbReference type="SUPFAM" id="SSF50814">
    <property type="entry name" value="Lipocalins"/>
    <property type="match status" value="1"/>
</dbReference>
<dbReference type="GO" id="GO:0005737">
    <property type="term" value="C:cytoplasm"/>
    <property type="evidence" value="ECO:0007669"/>
    <property type="project" value="TreeGrafter"/>
</dbReference>
<evidence type="ECO:0000313" key="10">
    <source>
        <dbReference type="Proteomes" id="UP001431783"/>
    </source>
</evidence>
<comment type="caution">
    <text evidence="9">The sequence shown here is derived from an EMBL/GenBank/DDBJ whole genome shotgun (WGS) entry which is preliminary data.</text>
</comment>
<proteinExistence type="inferred from homology"/>